<dbReference type="AlphaFoldDB" id="A0A9Q3I837"/>
<organism evidence="2 3">
    <name type="scientific">Austropuccinia psidii MF-1</name>
    <dbReference type="NCBI Taxonomy" id="1389203"/>
    <lineage>
        <taxon>Eukaryota</taxon>
        <taxon>Fungi</taxon>
        <taxon>Dikarya</taxon>
        <taxon>Basidiomycota</taxon>
        <taxon>Pucciniomycotina</taxon>
        <taxon>Pucciniomycetes</taxon>
        <taxon>Pucciniales</taxon>
        <taxon>Sphaerophragmiaceae</taxon>
        <taxon>Austropuccinia</taxon>
    </lineage>
</organism>
<dbReference type="OrthoDB" id="3344688at2759"/>
<evidence type="ECO:0008006" key="4">
    <source>
        <dbReference type="Google" id="ProtNLM"/>
    </source>
</evidence>
<evidence type="ECO:0000313" key="2">
    <source>
        <dbReference type="EMBL" id="MBW0531623.1"/>
    </source>
</evidence>
<dbReference type="Proteomes" id="UP000765509">
    <property type="component" value="Unassembled WGS sequence"/>
</dbReference>
<feature type="compositionally biased region" description="Polar residues" evidence="1">
    <location>
        <begin position="15"/>
        <end position="25"/>
    </location>
</feature>
<dbReference type="CDD" id="cd09272">
    <property type="entry name" value="RNase_HI_RT_Ty1"/>
    <property type="match status" value="1"/>
</dbReference>
<proteinExistence type="predicted"/>
<gene>
    <name evidence="2" type="ORF">O181_071338</name>
</gene>
<dbReference type="PANTHER" id="PTHR11439:SF463">
    <property type="entry name" value="REVERSE TRANSCRIPTASE TY1_COPIA-TYPE DOMAIN-CONTAINING PROTEIN"/>
    <property type="match status" value="1"/>
</dbReference>
<comment type="caution">
    <text evidence="2">The sequence shown here is derived from an EMBL/GenBank/DDBJ whole genome shotgun (WGS) entry which is preliminary data.</text>
</comment>
<name>A0A9Q3I837_9BASI</name>
<evidence type="ECO:0000256" key="1">
    <source>
        <dbReference type="SAM" id="MobiDB-lite"/>
    </source>
</evidence>
<reference evidence="2" key="1">
    <citation type="submission" date="2021-03" db="EMBL/GenBank/DDBJ databases">
        <title>Draft genome sequence of rust myrtle Austropuccinia psidii MF-1, a brazilian biotype.</title>
        <authorList>
            <person name="Quecine M.C."/>
            <person name="Pachon D.M.R."/>
            <person name="Bonatelli M.L."/>
            <person name="Correr F.H."/>
            <person name="Franceschini L.M."/>
            <person name="Leite T.F."/>
            <person name="Margarido G.R.A."/>
            <person name="Almeida C.A."/>
            <person name="Ferrarezi J.A."/>
            <person name="Labate C.A."/>
        </authorList>
    </citation>
    <scope>NUCLEOTIDE SEQUENCE</scope>
    <source>
        <strain evidence="2">MF-1</strain>
    </source>
</reference>
<dbReference type="EMBL" id="AVOT02037010">
    <property type="protein sequence ID" value="MBW0531623.1"/>
    <property type="molecule type" value="Genomic_DNA"/>
</dbReference>
<evidence type="ECO:0000313" key="3">
    <source>
        <dbReference type="Proteomes" id="UP000765509"/>
    </source>
</evidence>
<sequence length="257" mass="28940">MLSSNSIKTPAPANKHNTVAQTSTPFSKHTMQKAIGMLNYLALHTRPDIMFTTNLLSQFVIKPTMSHWNLVKHLLRYLNGTQGLGLHYTKTQQHKGELVGWEDADYTTSLVTKKSHSGYLIMFLGNPISWTTKKQSIEAQSTTKVEFVSMNKCSKEVRWLSHLITSLGINLKVPTLKNNNTGAITISNEAQLNPNSKHIEVRFQYLRDLVRKNLLKVQHVPTNDMVSDVLTKALGMVRHAQATKMLKLTYPDKATEG</sequence>
<keyword evidence="3" id="KW-1185">Reference proteome</keyword>
<feature type="region of interest" description="Disordered" evidence="1">
    <location>
        <begin position="1"/>
        <end position="25"/>
    </location>
</feature>
<dbReference type="PANTHER" id="PTHR11439">
    <property type="entry name" value="GAG-POL-RELATED RETROTRANSPOSON"/>
    <property type="match status" value="1"/>
</dbReference>
<protein>
    <recommendedName>
        <fullName evidence="4">Reverse transcriptase Ty1/copia-type domain-containing protein</fullName>
    </recommendedName>
</protein>
<accession>A0A9Q3I837</accession>